<feature type="domain" description="Nuclear pore complex protein NUP96 C-terminal" evidence="1">
    <location>
        <begin position="52"/>
        <end position="275"/>
    </location>
</feature>
<accession>A0A1D2M7U0</accession>
<keyword evidence="3" id="KW-1185">Reference proteome</keyword>
<organism evidence="2 3">
    <name type="scientific">Orchesella cincta</name>
    <name type="common">Springtail</name>
    <name type="synonym">Podura cincta</name>
    <dbReference type="NCBI Taxonomy" id="48709"/>
    <lineage>
        <taxon>Eukaryota</taxon>
        <taxon>Metazoa</taxon>
        <taxon>Ecdysozoa</taxon>
        <taxon>Arthropoda</taxon>
        <taxon>Hexapoda</taxon>
        <taxon>Collembola</taxon>
        <taxon>Entomobryomorpha</taxon>
        <taxon>Entomobryoidea</taxon>
        <taxon>Orchesellidae</taxon>
        <taxon>Orchesellinae</taxon>
        <taxon>Orchesella</taxon>
    </lineage>
</organism>
<comment type="caution">
    <text evidence="2">The sequence shown here is derived from an EMBL/GenBank/DDBJ whole genome shotgun (WGS) entry which is preliminary data.</text>
</comment>
<protein>
    <submittedName>
        <fullName evidence="2">Nuclear pore complex protein Nup98-Nup96</fullName>
    </submittedName>
</protein>
<dbReference type="STRING" id="48709.A0A1D2M7U0"/>
<evidence type="ECO:0000259" key="1">
    <source>
        <dbReference type="Pfam" id="PF12110"/>
    </source>
</evidence>
<sequence>MVVQSRRQLVLALLKKGLVEKACEAAMAQGNSFLATLIATEPHLLLDFDEEMFDQETSAIFALISGSLPRLSELTPEKLRCISAHEWFQYFALFIWYHGPARSSLLIPVNEAVREYEALMRTISGTDEASPFPSLETSTIANLCMELLKLFSCPSGYPLPRLLRPRTWTEDGLDYKLVWLLLRDFEEMRFHTEDETYFELCLNFANQLEVIGMWTWAIFVVKNIVPSPYEDDKDEWTKLYKKRDAFYQRLLERNINQDRMDDYFLVHRLGIKEKLLLFRQKLEDTKNLVFGQIGKWQQSLEMLINYLIRGNGLALVAEENNASGYSRNVFDYLRSLRRKCKAMESWETGSGCRDKEKKEEDELLQIVASFLDSVTKFQPSGMNNCALLLEMVVSVQKVVQCLFTS</sequence>
<dbReference type="InterPro" id="IPR021967">
    <property type="entry name" value="Nup98_C"/>
</dbReference>
<dbReference type="EMBL" id="LJIJ01002948">
    <property type="protein sequence ID" value="ODM89046.1"/>
    <property type="molecule type" value="Genomic_DNA"/>
</dbReference>
<evidence type="ECO:0000313" key="3">
    <source>
        <dbReference type="Proteomes" id="UP000094527"/>
    </source>
</evidence>
<gene>
    <name evidence="2" type="ORF">Ocin01_17637</name>
</gene>
<dbReference type="OrthoDB" id="3797628at2759"/>
<name>A0A1D2M7U0_ORCCI</name>
<feature type="non-terminal residue" evidence="2">
    <location>
        <position position="405"/>
    </location>
</feature>
<reference evidence="2 3" key="1">
    <citation type="journal article" date="2016" name="Genome Biol. Evol.">
        <title>Gene Family Evolution Reflects Adaptation to Soil Environmental Stressors in the Genome of the Collembolan Orchesella cincta.</title>
        <authorList>
            <person name="Faddeeva-Vakhrusheva A."/>
            <person name="Derks M.F."/>
            <person name="Anvar S.Y."/>
            <person name="Agamennone V."/>
            <person name="Suring W."/>
            <person name="Smit S."/>
            <person name="van Straalen N.M."/>
            <person name="Roelofs D."/>
        </authorList>
    </citation>
    <scope>NUCLEOTIDE SEQUENCE [LARGE SCALE GENOMIC DNA]</scope>
    <source>
        <tissue evidence="2">Mixed pool</tissue>
    </source>
</reference>
<dbReference type="AlphaFoldDB" id="A0A1D2M7U0"/>
<proteinExistence type="predicted"/>
<evidence type="ECO:0000313" key="2">
    <source>
        <dbReference type="EMBL" id="ODM89046.1"/>
    </source>
</evidence>
<dbReference type="Proteomes" id="UP000094527">
    <property type="component" value="Unassembled WGS sequence"/>
</dbReference>
<dbReference type="Pfam" id="PF12110">
    <property type="entry name" value="Nup96"/>
    <property type="match status" value="1"/>
</dbReference>